<dbReference type="CDD" id="cd00265">
    <property type="entry name" value="MADS_MEF2_like"/>
    <property type="match status" value="1"/>
</dbReference>
<dbReference type="PANTHER" id="PTHR48063:SF101">
    <property type="entry name" value="LRR RECEPTOR-LIKE SERINE_THREONINE-PROTEIN KINASE FLS2"/>
    <property type="match status" value="1"/>
</dbReference>
<keyword evidence="19" id="KW-1185">Reference proteome</keyword>
<evidence type="ECO:0000256" key="10">
    <source>
        <dbReference type="ARBA" id="ARBA00023125"/>
    </source>
</evidence>
<keyword evidence="13" id="KW-0675">Receptor</keyword>
<evidence type="ECO:0000256" key="14">
    <source>
        <dbReference type="ARBA" id="ARBA00023180"/>
    </source>
</evidence>
<accession>A0A803QA61</accession>
<dbReference type="SUPFAM" id="SSF55455">
    <property type="entry name" value="SRF-like"/>
    <property type="match status" value="1"/>
</dbReference>
<keyword evidence="14" id="KW-0325">Glycoprotein</keyword>
<evidence type="ECO:0000256" key="9">
    <source>
        <dbReference type="ARBA" id="ARBA00023015"/>
    </source>
</evidence>
<dbReference type="GO" id="GO:0046983">
    <property type="term" value="F:protein dimerization activity"/>
    <property type="evidence" value="ECO:0007669"/>
    <property type="project" value="InterPro"/>
</dbReference>
<dbReference type="SUPFAM" id="SSF52058">
    <property type="entry name" value="L domain-like"/>
    <property type="match status" value="1"/>
</dbReference>
<keyword evidence="12" id="KW-0804">Transcription</keyword>
<evidence type="ECO:0000256" key="4">
    <source>
        <dbReference type="ARBA" id="ARBA00022614"/>
    </source>
</evidence>
<dbReference type="Pfam" id="PF00560">
    <property type="entry name" value="LRR_1"/>
    <property type="match status" value="3"/>
</dbReference>
<dbReference type="Gene3D" id="3.80.10.10">
    <property type="entry name" value="Ribonuclease Inhibitor"/>
    <property type="match status" value="1"/>
</dbReference>
<keyword evidence="7" id="KW-0677">Repeat</keyword>
<evidence type="ECO:0000313" key="19">
    <source>
        <dbReference type="Proteomes" id="UP000596661"/>
    </source>
</evidence>
<dbReference type="Gene3D" id="3.40.1810.10">
    <property type="entry name" value="Transcription factor, MADS-box"/>
    <property type="match status" value="1"/>
</dbReference>
<name>A0A803QA61_CANSA</name>
<dbReference type="SMART" id="SM00432">
    <property type="entry name" value="MADS"/>
    <property type="match status" value="1"/>
</dbReference>
<protein>
    <recommendedName>
        <fullName evidence="17">MADS-box domain-containing protein</fullName>
    </recommendedName>
</protein>
<evidence type="ECO:0000259" key="17">
    <source>
        <dbReference type="PROSITE" id="PS50066"/>
    </source>
</evidence>
<evidence type="ECO:0000256" key="13">
    <source>
        <dbReference type="ARBA" id="ARBA00023170"/>
    </source>
</evidence>
<evidence type="ECO:0000256" key="15">
    <source>
        <dbReference type="ARBA" id="ARBA00023242"/>
    </source>
</evidence>
<evidence type="ECO:0000256" key="16">
    <source>
        <dbReference type="SAM" id="Phobius"/>
    </source>
</evidence>
<comment type="subcellular location">
    <subcellularLocation>
        <location evidence="2">Membrane</location>
        <topology evidence="2">Single-pass type I membrane protein</topology>
    </subcellularLocation>
    <subcellularLocation>
        <location evidence="1">Nucleus</location>
    </subcellularLocation>
</comment>
<keyword evidence="10" id="KW-0238">DNA-binding</keyword>
<evidence type="ECO:0000256" key="1">
    <source>
        <dbReference type="ARBA" id="ARBA00004123"/>
    </source>
</evidence>
<reference evidence="18" key="2">
    <citation type="submission" date="2021-03" db="UniProtKB">
        <authorList>
            <consortium name="EnsemblPlants"/>
        </authorList>
    </citation>
    <scope>IDENTIFICATION</scope>
</reference>
<dbReference type="Gramene" id="evm.model.08.1904">
    <property type="protein sequence ID" value="cds.evm.model.08.1904"/>
    <property type="gene ID" value="evm.TU.08.1904"/>
</dbReference>
<dbReference type="PANTHER" id="PTHR48063">
    <property type="entry name" value="LRR RECEPTOR-LIKE KINASE"/>
    <property type="match status" value="1"/>
</dbReference>
<evidence type="ECO:0000256" key="5">
    <source>
        <dbReference type="ARBA" id="ARBA00022692"/>
    </source>
</evidence>
<dbReference type="FunFam" id="3.80.10.10:FF:000041">
    <property type="entry name" value="LRR receptor-like serine/threonine-protein kinase ERECTA"/>
    <property type="match status" value="1"/>
</dbReference>
<dbReference type="Proteomes" id="UP000596661">
    <property type="component" value="Chromosome 8"/>
</dbReference>
<dbReference type="Pfam" id="PF00319">
    <property type="entry name" value="SRF-TF"/>
    <property type="match status" value="1"/>
</dbReference>
<evidence type="ECO:0000256" key="8">
    <source>
        <dbReference type="ARBA" id="ARBA00022989"/>
    </source>
</evidence>
<evidence type="ECO:0000256" key="11">
    <source>
        <dbReference type="ARBA" id="ARBA00023136"/>
    </source>
</evidence>
<dbReference type="InterPro" id="IPR032675">
    <property type="entry name" value="LRR_dom_sf"/>
</dbReference>
<dbReference type="GO" id="GO:0000977">
    <property type="term" value="F:RNA polymerase II transcription regulatory region sequence-specific DNA binding"/>
    <property type="evidence" value="ECO:0007669"/>
    <property type="project" value="InterPro"/>
</dbReference>
<dbReference type="InterPro" id="IPR033896">
    <property type="entry name" value="MEF2-like_N"/>
</dbReference>
<dbReference type="EMBL" id="UZAU01000717">
    <property type="status" value="NOT_ANNOTATED_CDS"/>
    <property type="molecule type" value="Genomic_DNA"/>
</dbReference>
<dbReference type="Gene3D" id="6.10.140.920">
    <property type="match status" value="1"/>
</dbReference>
<dbReference type="InterPro" id="IPR001611">
    <property type="entry name" value="Leu-rich_rpt"/>
</dbReference>
<evidence type="ECO:0000256" key="6">
    <source>
        <dbReference type="ARBA" id="ARBA00022729"/>
    </source>
</evidence>
<keyword evidence="9" id="KW-0805">Transcription regulation</keyword>
<organism evidence="18 19">
    <name type="scientific">Cannabis sativa</name>
    <name type="common">Hemp</name>
    <name type="synonym">Marijuana</name>
    <dbReference type="NCBI Taxonomy" id="3483"/>
    <lineage>
        <taxon>Eukaryota</taxon>
        <taxon>Viridiplantae</taxon>
        <taxon>Streptophyta</taxon>
        <taxon>Embryophyta</taxon>
        <taxon>Tracheophyta</taxon>
        <taxon>Spermatophyta</taxon>
        <taxon>Magnoliopsida</taxon>
        <taxon>eudicotyledons</taxon>
        <taxon>Gunneridae</taxon>
        <taxon>Pentapetalae</taxon>
        <taxon>rosids</taxon>
        <taxon>fabids</taxon>
        <taxon>Rosales</taxon>
        <taxon>Cannabaceae</taxon>
        <taxon>Cannabis</taxon>
    </lineage>
</organism>
<dbReference type="GO" id="GO:0045944">
    <property type="term" value="P:positive regulation of transcription by RNA polymerase II"/>
    <property type="evidence" value="ECO:0007669"/>
    <property type="project" value="InterPro"/>
</dbReference>
<dbReference type="GO" id="GO:0016020">
    <property type="term" value="C:membrane"/>
    <property type="evidence" value="ECO:0007669"/>
    <property type="project" value="UniProtKB-SubCell"/>
</dbReference>
<dbReference type="GO" id="GO:0005634">
    <property type="term" value="C:nucleus"/>
    <property type="evidence" value="ECO:0007669"/>
    <property type="project" value="UniProtKB-SubCell"/>
</dbReference>
<evidence type="ECO:0000256" key="2">
    <source>
        <dbReference type="ARBA" id="ARBA00004479"/>
    </source>
</evidence>
<dbReference type="PRINTS" id="PR00404">
    <property type="entry name" value="MADSDOMAIN"/>
</dbReference>
<dbReference type="AlphaFoldDB" id="A0A803QA61"/>
<dbReference type="InterPro" id="IPR002100">
    <property type="entry name" value="TF_MADSbox"/>
</dbReference>
<evidence type="ECO:0000313" key="18">
    <source>
        <dbReference type="EnsemblPlants" id="cds.evm.model.08.1904"/>
    </source>
</evidence>
<keyword evidence="4" id="KW-0433">Leucine-rich repeat</keyword>
<dbReference type="InterPro" id="IPR036879">
    <property type="entry name" value="TF_MADSbox_sf"/>
</dbReference>
<dbReference type="FunFam" id="3.40.1810.10:FF:000006">
    <property type="entry name" value="Agamous-like MADS-box protein AGL62"/>
    <property type="match status" value="1"/>
</dbReference>
<comment type="similarity">
    <text evidence="3">Belongs to the RLP family.</text>
</comment>
<dbReference type="EnsemblPlants" id="evm.model.08.1904">
    <property type="protein sequence ID" value="cds.evm.model.08.1904"/>
    <property type="gene ID" value="evm.TU.08.1904"/>
</dbReference>
<evidence type="ECO:0000256" key="7">
    <source>
        <dbReference type="ARBA" id="ARBA00022737"/>
    </source>
</evidence>
<keyword evidence="6" id="KW-0732">Signal</keyword>
<keyword evidence="11 16" id="KW-0472">Membrane</keyword>
<feature type="transmembrane region" description="Helical" evidence="16">
    <location>
        <begin position="648"/>
        <end position="669"/>
    </location>
</feature>
<dbReference type="InterPro" id="IPR046956">
    <property type="entry name" value="RLP23-like"/>
</dbReference>
<keyword evidence="5 16" id="KW-0812">Transmembrane</keyword>
<feature type="domain" description="MADS-box" evidence="17">
    <location>
        <begin position="1"/>
        <end position="54"/>
    </location>
</feature>
<proteinExistence type="inferred from homology"/>
<dbReference type="PRINTS" id="PR00019">
    <property type="entry name" value="LEURICHRPT"/>
</dbReference>
<dbReference type="PROSITE" id="PS50066">
    <property type="entry name" value="MADS_BOX_2"/>
    <property type="match status" value="1"/>
</dbReference>
<reference evidence="18" key="1">
    <citation type="submission" date="2018-11" db="EMBL/GenBank/DDBJ databases">
        <authorList>
            <person name="Grassa J C."/>
        </authorList>
    </citation>
    <scope>NUCLEOTIDE SEQUENCE [LARGE SCALE GENOMIC DNA]</scope>
</reference>
<keyword evidence="15" id="KW-0539">Nucleus</keyword>
<dbReference type="FunFam" id="3.80.10.10:FF:000111">
    <property type="entry name" value="LRR receptor-like serine/threonine-protein kinase ERECTA"/>
    <property type="match status" value="1"/>
</dbReference>
<evidence type="ECO:0000256" key="3">
    <source>
        <dbReference type="ARBA" id="ARBA00009592"/>
    </source>
</evidence>
<evidence type="ECO:0000256" key="12">
    <source>
        <dbReference type="ARBA" id="ARBA00023163"/>
    </source>
</evidence>
<sequence length="708" mass="78846">MVKMDNESNLQVTFSKRRSGLFKKASELCTLCGVELALIVFSPGRKVFSFGHPSVELVVDRFLNPQNYRTTSEGTNSGTLQLIEAHRNANVRELNQQLTHVSGQLDVERKHGSELKKERKARVPTHWWEIPTEALNDMRHLEQLKSAMELLRRATTQQADRILIQTTANSNANSLLPPNFNSMNVNTPSFYGAPCTARTREREKDNLIGFGLHGQPRRDPIGPMTTSRWSTNPTGPLVNVNDGGGGGQPIPNRQAPSSFKPGRLDPLAIRAIGNHCKNLERLDRAFVPVTKSVGRDEEAFAIASTIMLKLKHLNISHTGATTKEPSAIRAIGNHCKNLKRLDRNLVFVTDDSKDEDAFAIASSMPRLKHFEIAYTSVTTKGILPSSMKNCTQLLFLDIGENNMRGNIPMWIGEMLKQLVFLRLNSNHFYGTIPTSLCHLNGIRILDISHNNISGLIPSCINNFTYESTSSLTVVYASGHFSATGFDIKTKVTWKGKEYEYQEILGLLRIIDFSSNKLIGEIPMELTNLVELLQLNLSRNNLSGVIPWNIGNLSKLEALDLSHNNFSGEIPIGLGELSFLQYLDLSYNHFSGKIPISTQLQSFNASSYVGNGELCGLPLSIECSSGNHATFNPHSNSDDDDQEWFDMSWFYIGLEVGIALGFIGVCGALYRNSFLLDACLCLGCFNQFGDWLYVVINIRISKLKTYLQS</sequence>
<dbReference type="Pfam" id="PF13855">
    <property type="entry name" value="LRR_8"/>
    <property type="match status" value="1"/>
</dbReference>
<keyword evidence="8 16" id="KW-1133">Transmembrane helix</keyword>